<evidence type="ECO:0000313" key="1">
    <source>
        <dbReference type="EMBL" id="JAH48195.1"/>
    </source>
</evidence>
<protein>
    <submittedName>
        <fullName evidence="1">Uncharacterized protein</fullName>
    </submittedName>
</protein>
<reference evidence="1" key="1">
    <citation type="submission" date="2014-11" db="EMBL/GenBank/DDBJ databases">
        <authorList>
            <person name="Amaro Gonzalez C."/>
        </authorList>
    </citation>
    <scope>NUCLEOTIDE SEQUENCE</scope>
</reference>
<proteinExistence type="predicted"/>
<dbReference type="EMBL" id="GBXM01060382">
    <property type="protein sequence ID" value="JAH48195.1"/>
    <property type="molecule type" value="Transcribed_RNA"/>
</dbReference>
<sequence>MFQSSFYSFLSYLSVRRKHIWMDMDIPSQLQIEKSTHYRVMQR</sequence>
<name>A0A0E9T5C5_ANGAN</name>
<accession>A0A0E9T5C5</accession>
<dbReference type="AlphaFoldDB" id="A0A0E9T5C5"/>
<reference evidence="1" key="2">
    <citation type="journal article" date="2015" name="Fish Shellfish Immunol.">
        <title>Early steps in the European eel (Anguilla anguilla)-Vibrio vulnificus interaction in the gills: Role of the RtxA13 toxin.</title>
        <authorList>
            <person name="Callol A."/>
            <person name="Pajuelo D."/>
            <person name="Ebbesson L."/>
            <person name="Teles M."/>
            <person name="MacKenzie S."/>
            <person name="Amaro C."/>
        </authorList>
    </citation>
    <scope>NUCLEOTIDE SEQUENCE</scope>
</reference>
<organism evidence="1">
    <name type="scientific">Anguilla anguilla</name>
    <name type="common">European freshwater eel</name>
    <name type="synonym">Muraena anguilla</name>
    <dbReference type="NCBI Taxonomy" id="7936"/>
    <lineage>
        <taxon>Eukaryota</taxon>
        <taxon>Metazoa</taxon>
        <taxon>Chordata</taxon>
        <taxon>Craniata</taxon>
        <taxon>Vertebrata</taxon>
        <taxon>Euteleostomi</taxon>
        <taxon>Actinopterygii</taxon>
        <taxon>Neopterygii</taxon>
        <taxon>Teleostei</taxon>
        <taxon>Anguilliformes</taxon>
        <taxon>Anguillidae</taxon>
        <taxon>Anguilla</taxon>
    </lineage>
</organism>